<evidence type="ECO:0000313" key="1">
    <source>
        <dbReference type="EMBL" id="KAH7846497.1"/>
    </source>
</evidence>
<accession>A0ACB7XZV3</accession>
<name>A0ACB7XZV3_9ERIC</name>
<protein>
    <submittedName>
        <fullName evidence="1">Uncharacterized protein</fullName>
    </submittedName>
</protein>
<dbReference type="Proteomes" id="UP000828048">
    <property type="component" value="Chromosome 5"/>
</dbReference>
<keyword evidence="2" id="KW-1185">Reference proteome</keyword>
<proteinExistence type="predicted"/>
<organism evidence="1 2">
    <name type="scientific">Vaccinium darrowii</name>
    <dbReference type="NCBI Taxonomy" id="229202"/>
    <lineage>
        <taxon>Eukaryota</taxon>
        <taxon>Viridiplantae</taxon>
        <taxon>Streptophyta</taxon>
        <taxon>Embryophyta</taxon>
        <taxon>Tracheophyta</taxon>
        <taxon>Spermatophyta</taxon>
        <taxon>Magnoliopsida</taxon>
        <taxon>eudicotyledons</taxon>
        <taxon>Gunneridae</taxon>
        <taxon>Pentapetalae</taxon>
        <taxon>asterids</taxon>
        <taxon>Ericales</taxon>
        <taxon>Ericaceae</taxon>
        <taxon>Vaccinioideae</taxon>
        <taxon>Vaccinieae</taxon>
        <taxon>Vaccinium</taxon>
    </lineage>
</organism>
<sequence>MKLEEEQHSLALWAQRCIREGLIHQLIDPHFRTQMSPYCLKVFVEVAMKCLRNYSKDRPTMEDVVGTLESLELALAAQKRSSSWTEEAISINGGADNEQIVCGLNNEPLSVKRPKSTITKLVQSMVVTAKGKDLQRKKPKDHGLDSSAGASSWWWPWKPSTNSTKKPNGRRLPPLPEDLCRHFSLAEIQAATNNFDCNLIIRHGSIGELYKGYIDNGSLVVVIRRLKPGSHLARQCWDKVAILAELHHINLLSPIGYCGDGGEMILVYDYLGNGSLHDHLFGMHNDPLPWKRRLEICIGIGQGLQYLHAGTRHTVIHCDIKSANVLLDHNWVPKFSFLKSSILLEPSSMATAEIIGGTFGYEALECIKDPVTEKIDVYSLGIVLLQVLSGLDVSGTNWTSVDYFRSCVNRKCVDPTVLQYRHLVSYFRGCIDRKCIVHIIDPYLMGKIPPECFWVYVKVLWSCLHYQGFKRPSMDDVVRRLQLALQLLETSGDNIRFGGESEVDKTDMSYKEVVAQAYNDALFSDSKPFFIDSDCFAPSTSQLGRASRVPFNLCKKHSDYCPCNLSR</sequence>
<dbReference type="EMBL" id="CM037155">
    <property type="protein sequence ID" value="KAH7846497.1"/>
    <property type="molecule type" value="Genomic_DNA"/>
</dbReference>
<reference evidence="1 2" key="1">
    <citation type="journal article" date="2021" name="Hortic Res">
        <title>High-quality reference genome and annotation aids understanding of berry development for evergreen blueberry (Vaccinium darrowii).</title>
        <authorList>
            <person name="Yu J."/>
            <person name="Hulse-Kemp A.M."/>
            <person name="Babiker E."/>
            <person name="Staton M."/>
        </authorList>
    </citation>
    <scope>NUCLEOTIDE SEQUENCE [LARGE SCALE GENOMIC DNA]</scope>
    <source>
        <strain evidence="2">cv. NJ 8807/NJ 8810</strain>
        <tissue evidence="1">Young leaf</tissue>
    </source>
</reference>
<comment type="caution">
    <text evidence="1">The sequence shown here is derived from an EMBL/GenBank/DDBJ whole genome shotgun (WGS) entry which is preliminary data.</text>
</comment>
<evidence type="ECO:0000313" key="2">
    <source>
        <dbReference type="Proteomes" id="UP000828048"/>
    </source>
</evidence>
<gene>
    <name evidence="1" type="ORF">Vadar_014685</name>
</gene>